<evidence type="ECO:0000313" key="3">
    <source>
        <dbReference type="Proteomes" id="UP000319732"/>
    </source>
</evidence>
<protein>
    <recommendedName>
        <fullName evidence="4">Chromosome partitioning protein ParA</fullName>
    </recommendedName>
</protein>
<dbReference type="EMBL" id="VHSG01000013">
    <property type="protein sequence ID" value="TQV78159.1"/>
    <property type="molecule type" value="Genomic_DNA"/>
</dbReference>
<name>A0A545TLQ9_9GAMM</name>
<feature type="coiled-coil region" evidence="1">
    <location>
        <begin position="493"/>
        <end position="609"/>
    </location>
</feature>
<dbReference type="AlphaFoldDB" id="A0A545TLQ9"/>
<evidence type="ECO:0000256" key="1">
    <source>
        <dbReference type="SAM" id="Coils"/>
    </source>
</evidence>
<organism evidence="2 3">
    <name type="scientific">Exilibacterium tricleocarpae</name>
    <dbReference type="NCBI Taxonomy" id="2591008"/>
    <lineage>
        <taxon>Bacteria</taxon>
        <taxon>Pseudomonadati</taxon>
        <taxon>Pseudomonadota</taxon>
        <taxon>Gammaproteobacteria</taxon>
        <taxon>Cellvibrionales</taxon>
        <taxon>Cellvibrionaceae</taxon>
        <taxon>Exilibacterium</taxon>
    </lineage>
</organism>
<comment type="caution">
    <text evidence="2">The sequence shown here is derived from an EMBL/GenBank/DDBJ whole genome shotgun (WGS) entry which is preliminary data.</text>
</comment>
<accession>A0A545TLQ9</accession>
<proteinExistence type="predicted"/>
<evidence type="ECO:0000313" key="2">
    <source>
        <dbReference type="EMBL" id="TQV78159.1"/>
    </source>
</evidence>
<keyword evidence="3" id="KW-1185">Reference proteome</keyword>
<evidence type="ECO:0008006" key="4">
    <source>
        <dbReference type="Google" id="ProtNLM"/>
    </source>
</evidence>
<keyword evidence="1" id="KW-0175">Coiled coil</keyword>
<gene>
    <name evidence="2" type="ORF">FKG94_13890</name>
</gene>
<dbReference type="RefSeq" id="WP_142904940.1">
    <property type="nucleotide sequence ID" value="NZ_ML660094.1"/>
</dbReference>
<sequence>MSNSQSISIKFGLTRLILINSGTYLEGHIPLDAAVSFCGPNNFGKSTGINALQFLLVPDLKGAQFEEYTIEESRKFYFPSTSSFILVEINTPTGTCVLGAAGLGPAQLYKFEHFTYQAPLDIAHYLNEDKSIANYADFKRNMLVKNGVTISSLKSSDVARALCGADNEKQLNLGLVPVGSLERFKVFQRLWLSVITQKQIKASDIKHGLLQVFSLALSVHNEKQFEELRAQAFSDYDKQLIQLNALRDSGDDIRLLSEKIAEGDAAVWELHYLYLYIEANTATVRIDLEDRASKLNEKIKNVHEHQGHLQKQVNGYRKKVEQHVSEISRLNVWLDQHKREVEEKESTLWTSTGHILSELESAEGHRDSLAAMVKTSGNYTLASVRENLESVRRKLDGIQALIDGDPVLYTFISKHWQDEAKADIGKLFGNEIFTLKVGSLGGNEPIRMEDSADLFDVLDPVVELIDNGLLKYNNFELDLNALPAGKDLSAFDQQQLEGKKIELLKEVKHYEDLISTLEDLEEVKGEHQKAKQRCKEITEDLNLWRKVEGDENKAKDDTEKLSLLEEEKRELGILIDGLTTEINQISTDHAEDIAQAQELNRQLSELTDLERQIHIPLADWPEGVPISNYSPDDNLLSNMRRYIQLFSSYRNLVRDCESLYMQIQNRGYRSERSFESNIEGYNHLLQVWDAIEEMETNVRNQRLAGYYTIGAHYQGYLQDYDRLDDEINKLNRVLRGKKISNLKEFKILIKPNEKIVNSLKAIVEASGALESGATGNLNFEGVSVDEDSIEAAIKLIHRAVSNSDEGDIRLEDLFEVGFHTVNKDGNTHVHETLDKVGSTGTRLPLKILTMMFLMTHMVSSSKGRNDISLPYTIDEAADLDPENGRALIESSRSLGFVPLLTSVNPVDLASYAIDLSQAESGNGKAASLVVKPEHWWAMERKEQATGGHG</sequence>
<reference evidence="2 3" key="1">
    <citation type="submission" date="2019-06" db="EMBL/GenBank/DDBJ databases">
        <title>Whole genome sequence for Cellvibrionaceae sp. R142.</title>
        <authorList>
            <person name="Wang G."/>
        </authorList>
    </citation>
    <scope>NUCLEOTIDE SEQUENCE [LARGE SCALE GENOMIC DNA]</scope>
    <source>
        <strain evidence="2 3">R142</strain>
    </source>
</reference>
<dbReference type="OrthoDB" id="8573214at2"/>
<dbReference type="Proteomes" id="UP000319732">
    <property type="component" value="Unassembled WGS sequence"/>
</dbReference>